<dbReference type="InterPro" id="IPR027417">
    <property type="entry name" value="P-loop_NTPase"/>
</dbReference>
<evidence type="ECO:0008006" key="3">
    <source>
        <dbReference type="Google" id="ProtNLM"/>
    </source>
</evidence>
<accession>A0AAW7XVF7</accession>
<dbReference type="EMBL" id="JAUOPJ010000013">
    <property type="protein sequence ID" value="MDO6458411.1"/>
    <property type="molecule type" value="Genomic_DNA"/>
</dbReference>
<dbReference type="RefSeq" id="WP_303494917.1">
    <property type="nucleotide sequence ID" value="NZ_JAUOPJ010000013.1"/>
</dbReference>
<evidence type="ECO:0000313" key="1">
    <source>
        <dbReference type="EMBL" id="MDO6458411.1"/>
    </source>
</evidence>
<proteinExistence type="predicted"/>
<dbReference type="Gene3D" id="3.40.50.300">
    <property type="entry name" value="P-loop containing nucleotide triphosphate hydrolases"/>
    <property type="match status" value="1"/>
</dbReference>
<organism evidence="1 2">
    <name type="scientific">Celeribacter halophilus</name>
    <dbReference type="NCBI Taxonomy" id="576117"/>
    <lineage>
        <taxon>Bacteria</taxon>
        <taxon>Pseudomonadati</taxon>
        <taxon>Pseudomonadota</taxon>
        <taxon>Alphaproteobacteria</taxon>
        <taxon>Rhodobacterales</taxon>
        <taxon>Roseobacteraceae</taxon>
        <taxon>Celeribacter</taxon>
    </lineage>
</organism>
<name>A0AAW7XVF7_9RHOB</name>
<reference evidence="1" key="1">
    <citation type="submission" date="2023-07" db="EMBL/GenBank/DDBJ databases">
        <title>Genome content predicts the carbon catabolic preferences of heterotrophic bacteria.</title>
        <authorList>
            <person name="Gralka M."/>
        </authorList>
    </citation>
    <scope>NUCLEOTIDE SEQUENCE</scope>
    <source>
        <strain evidence="1">I2M02</strain>
    </source>
</reference>
<evidence type="ECO:0000313" key="2">
    <source>
        <dbReference type="Proteomes" id="UP001169823"/>
    </source>
</evidence>
<protein>
    <recommendedName>
        <fullName evidence="3">Sulfotransferase family protein</fullName>
    </recommendedName>
</protein>
<dbReference type="Proteomes" id="UP001169823">
    <property type="component" value="Unassembled WGS sequence"/>
</dbReference>
<dbReference type="AlphaFoldDB" id="A0AAW7XVF7"/>
<dbReference type="SUPFAM" id="SSF52540">
    <property type="entry name" value="P-loop containing nucleoside triphosphate hydrolases"/>
    <property type="match status" value="1"/>
</dbReference>
<sequence length="240" mass="27626">MAENNKTSALTVFVHVPKTAGSTVNAYLKRSGTLGATHIEAWVDDDVIAVEKLKSFDWVSGHVPFPHMRARLSANTSRPLRFFTLVRDPIKQLMSHYNWLIEIYHRGAAFYDGHPPRIKEISEAIRSANNDDPLDIIRQITAAPGLFLNQQSRLVFGEIPRTFGEQEFRERLEIYNMIATEKMLPDFIEKISGVPYEDERRENVSPYHFDKTIFESSVMKEFVKKHHAADLALYRYLSNS</sequence>
<comment type="caution">
    <text evidence="1">The sequence shown here is derived from an EMBL/GenBank/DDBJ whole genome shotgun (WGS) entry which is preliminary data.</text>
</comment>
<gene>
    <name evidence="1" type="ORF">Q4494_15075</name>
</gene>